<dbReference type="InterPro" id="IPR021352">
    <property type="entry name" value="DUF2971"/>
</dbReference>
<name>A0A7G9B6G8_9FIRM</name>
<dbReference type="KEGG" id="ohi:H8790_03730"/>
<protein>
    <submittedName>
        <fullName evidence="1">DUF2971 domain-containing protein</fullName>
    </submittedName>
</protein>
<dbReference type="EMBL" id="CP060490">
    <property type="protein sequence ID" value="QNL45149.1"/>
    <property type="molecule type" value="Genomic_DNA"/>
</dbReference>
<evidence type="ECO:0000313" key="2">
    <source>
        <dbReference type="Proteomes" id="UP000515960"/>
    </source>
</evidence>
<sequence>MENQEKEYEQDEWKIALHTAILTAMTGNPVEKAHAYAEIGYYYQCCAPASLYKYYSDTPEKVNAVKKNKMWYSAPCNFNDVFDCDISIDDKKVFDEALKLFPDNRGIRPGSNAWKNFRATMNQQLRELRAQFNELRDTTGVSCLSESENSLLMWAHYANNHRGICVEYDLLAINNMLKFTAVPVIYSGKRTCFDFLNPQSIENDTMKLFIQSLTSKSPEWGYEQEWRIIRNQKACGDQWNADKKGALLDMIPPSSIILGCAAQPEFEREVTDYCSTNRIDLYKMEKDPITYCLNKKVVSKFGEEY</sequence>
<keyword evidence="2" id="KW-1185">Reference proteome</keyword>
<dbReference type="RefSeq" id="WP_187333621.1">
    <property type="nucleotide sequence ID" value="NZ_CP060490.1"/>
</dbReference>
<reference evidence="1 2" key="1">
    <citation type="submission" date="2020-08" db="EMBL/GenBank/DDBJ databases">
        <authorList>
            <person name="Liu C."/>
            <person name="Sun Q."/>
        </authorList>
    </citation>
    <scope>NUCLEOTIDE SEQUENCE [LARGE SCALE GENOMIC DNA]</scope>
    <source>
        <strain evidence="1 2">NSJ-62</strain>
    </source>
</reference>
<dbReference type="Proteomes" id="UP000515960">
    <property type="component" value="Chromosome"/>
</dbReference>
<dbReference type="AlphaFoldDB" id="A0A7G9B6G8"/>
<dbReference type="Pfam" id="PF11185">
    <property type="entry name" value="DUF2971"/>
    <property type="match status" value="1"/>
</dbReference>
<evidence type="ECO:0000313" key="1">
    <source>
        <dbReference type="EMBL" id="QNL45149.1"/>
    </source>
</evidence>
<organism evidence="1 2">
    <name type="scientific">Oscillibacter hominis</name>
    <dbReference type="NCBI Taxonomy" id="2763056"/>
    <lineage>
        <taxon>Bacteria</taxon>
        <taxon>Bacillati</taxon>
        <taxon>Bacillota</taxon>
        <taxon>Clostridia</taxon>
        <taxon>Eubacteriales</taxon>
        <taxon>Oscillospiraceae</taxon>
        <taxon>Oscillibacter</taxon>
    </lineage>
</organism>
<proteinExistence type="predicted"/>
<accession>A0A7G9B6G8</accession>
<gene>
    <name evidence="1" type="ORF">H8790_03730</name>
</gene>